<evidence type="ECO:0000259" key="2">
    <source>
        <dbReference type="Pfam" id="PF20432"/>
    </source>
</evidence>
<dbReference type="RefSeq" id="WP_229418959.1">
    <property type="nucleotide sequence ID" value="NZ_CP046904.1"/>
</dbReference>
<proteinExistence type="predicted"/>
<dbReference type="Pfam" id="PF20432">
    <property type="entry name" value="Xre-like-HTH"/>
    <property type="match status" value="1"/>
</dbReference>
<dbReference type="InterPro" id="IPR046847">
    <property type="entry name" value="Xre-like_HTH"/>
</dbReference>
<feature type="domain" description="Antitoxin Xre/MbcA/ParS-like toxin-binding" evidence="1">
    <location>
        <begin position="128"/>
        <end position="173"/>
    </location>
</feature>
<evidence type="ECO:0000259" key="1">
    <source>
        <dbReference type="Pfam" id="PF09722"/>
    </source>
</evidence>
<dbReference type="InterPro" id="IPR024467">
    <property type="entry name" value="Xre/MbcA/ParS-like_toxin-bd"/>
</dbReference>
<gene>
    <name evidence="3" type="ORF">IP92_04970</name>
</gene>
<organism evidence="3 4">
    <name type="scientific">Pseudoduganella flava</name>
    <dbReference type="NCBI Taxonomy" id="871742"/>
    <lineage>
        <taxon>Bacteria</taxon>
        <taxon>Pseudomonadati</taxon>
        <taxon>Pseudomonadota</taxon>
        <taxon>Betaproteobacteria</taxon>
        <taxon>Burkholderiales</taxon>
        <taxon>Oxalobacteraceae</taxon>
        <taxon>Telluria group</taxon>
        <taxon>Pseudoduganella</taxon>
    </lineage>
</organism>
<dbReference type="EMBL" id="VLKW01000012">
    <property type="protein sequence ID" value="TWI43406.1"/>
    <property type="molecule type" value="Genomic_DNA"/>
</dbReference>
<evidence type="ECO:0000313" key="4">
    <source>
        <dbReference type="Proteomes" id="UP000315112"/>
    </source>
</evidence>
<evidence type="ECO:0000313" key="3">
    <source>
        <dbReference type="EMBL" id="TWI43406.1"/>
    </source>
</evidence>
<comment type="caution">
    <text evidence="3">The sequence shown here is derived from an EMBL/GenBank/DDBJ whole genome shotgun (WGS) entry which is preliminary data.</text>
</comment>
<reference evidence="3 4" key="1">
    <citation type="journal article" date="2015" name="Stand. Genomic Sci.">
        <title>Genomic Encyclopedia of Bacterial and Archaeal Type Strains, Phase III: the genomes of soil and plant-associated and newly described type strains.</title>
        <authorList>
            <person name="Whitman W.B."/>
            <person name="Woyke T."/>
            <person name="Klenk H.P."/>
            <person name="Zhou Y."/>
            <person name="Lilburn T.G."/>
            <person name="Beck B.J."/>
            <person name="De Vos P."/>
            <person name="Vandamme P."/>
            <person name="Eisen J.A."/>
            <person name="Garrity G."/>
            <person name="Hugenholtz P."/>
            <person name="Kyrpides N.C."/>
        </authorList>
    </citation>
    <scope>NUCLEOTIDE SEQUENCE [LARGE SCALE GENOMIC DNA]</scope>
    <source>
        <strain evidence="3 4">CGMCC 1.10685</strain>
    </source>
</reference>
<feature type="domain" description="Antitoxin Xre-like helix-turn-helix" evidence="2">
    <location>
        <begin position="48"/>
        <end position="107"/>
    </location>
</feature>
<dbReference type="Pfam" id="PF09722">
    <property type="entry name" value="Xre_MbcA_ParS_C"/>
    <property type="match status" value="1"/>
</dbReference>
<dbReference type="GO" id="GO:0003677">
    <property type="term" value="F:DNA binding"/>
    <property type="evidence" value="ECO:0007669"/>
    <property type="project" value="InterPro"/>
</dbReference>
<accession>A0A562PHD4</accession>
<sequence length="176" mass="19190">MEKPRKRRTTGKAAIVRYPAAPPVPALAVREAAVPYRYVDIYLAPPQERIEAIRAGVPARRVDRLSELMQVTKESLIGTLGLSRATLSRKARAGEKLARDESERVLGIEALIGQVQAMIDEAGNPEGFDAPRWMARWINAPLPALGGATPASYLDTVEGQKLIARLLAMMQSGTYA</sequence>
<dbReference type="Proteomes" id="UP000315112">
    <property type="component" value="Unassembled WGS sequence"/>
</dbReference>
<dbReference type="AlphaFoldDB" id="A0A562PHD4"/>
<protein>
    <submittedName>
        <fullName evidence="3">Putative toxin-antitoxin system antitoxin component (TIGR02293 family)</fullName>
    </submittedName>
</protein>
<name>A0A562PHD4_9BURK</name>